<accession>A0AA50HBR0</accession>
<keyword evidence="1" id="KW-0614">Plasmid</keyword>
<protein>
    <submittedName>
        <fullName evidence="1">Uncharacterized protein</fullName>
    </submittedName>
</protein>
<evidence type="ECO:0000313" key="1">
    <source>
        <dbReference type="EMBL" id="WLS01357.1"/>
    </source>
</evidence>
<geneLocation type="plasmid" evidence="1 2">
    <name>unnamed7</name>
</geneLocation>
<dbReference type="Proteomes" id="UP001234585">
    <property type="component" value="Plasmid unnamed7"/>
</dbReference>
<name>A0AA50HBR0_9HYPH</name>
<dbReference type="EMBL" id="CP132309">
    <property type="protein sequence ID" value="WLS01357.1"/>
    <property type="molecule type" value="Genomic_DNA"/>
</dbReference>
<sequence>MSRYVITLSHEENSDEEAAIGFDPPLRTFFLQGFMEEEGEGLPLPIWLGTVLEEYTTLESIVEEARAQGYEIKGLTRQHVIELLELAGQRHEPRIAEILGLVI</sequence>
<organism evidence="1 2">
    <name type="scientific">Shinella sumterensis</name>
    <dbReference type="NCBI Taxonomy" id="1967501"/>
    <lineage>
        <taxon>Bacteria</taxon>
        <taxon>Pseudomonadati</taxon>
        <taxon>Pseudomonadota</taxon>
        <taxon>Alphaproteobacteria</taxon>
        <taxon>Hyphomicrobiales</taxon>
        <taxon>Rhizobiaceae</taxon>
        <taxon>Shinella</taxon>
    </lineage>
</organism>
<reference evidence="1 2" key="1">
    <citation type="submission" date="2023-08" db="EMBL/GenBank/DDBJ databases">
        <title>Pathogen: clinical or host-associated sample.</title>
        <authorList>
            <person name="Hergert J."/>
            <person name="Casey R."/>
            <person name="Wagner J."/>
            <person name="Young E.L."/>
            <person name="Oakeson K.F."/>
        </authorList>
    </citation>
    <scope>NUCLEOTIDE SEQUENCE [LARGE SCALE GENOMIC DNA]</scope>
    <source>
        <strain evidence="1 2">1760953</strain>
        <plasmid evidence="1 2">unnamed7</plasmid>
    </source>
</reference>
<dbReference type="RefSeq" id="WP_306041782.1">
    <property type="nucleotide sequence ID" value="NZ_CP132309.1"/>
</dbReference>
<proteinExistence type="predicted"/>
<dbReference type="AlphaFoldDB" id="A0AA50HBR0"/>
<keyword evidence="2" id="KW-1185">Reference proteome</keyword>
<gene>
    <name evidence="1" type="ORF">Q9313_28585</name>
</gene>
<evidence type="ECO:0000313" key="2">
    <source>
        <dbReference type="Proteomes" id="UP001234585"/>
    </source>
</evidence>